<dbReference type="Proteomes" id="UP000010474">
    <property type="component" value="Chromosome"/>
</dbReference>
<feature type="domain" description="Putative metallopeptidase" evidence="1">
    <location>
        <begin position="204"/>
        <end position="334"/>
    </location>
</feature>
<organism evidence="2 3">
    <name type="scientific">Anabaena cylindrica (strain ATCC 27899 / PCC 7122)</name>
    <dbReference type="NCBI Taxonomy" id="272123"/>
    <lineage>
        <taxon>Bacteria</taxon>
        <taxon>Bacillati</taxon>
        <taxon>Cyanobacteriota</taxon>
        <taxon>Cyanophyceae</taxon>
        <taxon>Nostocales</taxon>
        <taxon>Nostocaceae</taxon>
        <taxon>Anabaena</taxon>
    </lineage>
</organism>
<gene>
    <name evidence="2" type="ordered locus">Anacy_1199</name>
</gene>
<name>K9ZDE0_ANACC</name>
<dbReference type="InterPro" id="IPR025154">
    <property type="entry name" value="Put_metallopeptidase_dom"/>
</dbReference>
<evidence type="ECO:0000259" key="1">
    <source>
        <dbReference type="Pfam" id="PF13203"/>
    </source>
</evidence>
<dbReference type="PANTHER" id="PTHR38730:SF1">
    <property type="entry name" value="SLL7028 PROTEIN"/>
    <property type="match status" value="1"/>
</dbReference>
<dbReference type="PANTHER" id="PTHR38730">
    <property type="entry name" value="SLL7028 PROTEIN"/>
    <property type="match status" value="1"/>
</dbReference>
<dbReference type="eggNOG" id="COG3864">
    <property type="taxonomic scope" value="Bacteria"/>
</dbReference>
<dbReference type="EMBL" id="CP003659">
    <property type="protein sequence ID" value="AFZ56744.1"/>
    <property type="molecule type" value="Genomic_DNA"/>
</dbReference>
<keyword evidence="3" id="KW-1185">Reference proteome</keyword>
<dbReference type="KEGG" id="acy:Anacy_1199"/>
<dbReference type="HOGENOM" id="CLU_448267_0_0_3"/>
<dbReference type="PATRIC" id="fig|272123.3.peg.1309"/>
<evidence type="ECO:0000313" key="2">
    <source>
        <dbReference type="EMBL" id="AFZ56744.1"/>
    </source>
</evidence>
<dbReference type="InterPro" id="IPR036465">
    <property type="entry name" value="vWFA_dom_sf"/>
</dbReference>
<evidence type="ECO:0000313" key="3">
    <source>
        <dbReference type="Proteomes" id="UP000010474"/>
    </source>
</evidence>
<protein>
    <recommendedName>
        <fullName evidence="1">Putative metallopeptidase domain-containing protein</fullName>
    </recommendedName>
</protein>
<dbReference type="OrthoDB" id="9809307at2"/>
<dbReference type="SUPFAM" id="SSF53300">
    <property type="entry name" value="vWA-like"/>
    <property type="match status" value="1"/>
</dbReference>
<accession>K9ZDE0</accession>
<dbReference type="RefSeq" id="WP_015213396.1">
    <property type="nucleotide sequence ID" value="NC_019771.1"/>
</dbReference>
<dbReference type="AlphaFoldDB" id="K9ZDE0"/>
<sequence length="590" mass="66645">MARKKKQTDIATLQFMQGCDILREHPIFAPLLYHVNINRRSGNHCPPQGWAVVTSNGAIHVHPTRRGSPEEWVYVLAHCLLHLGFGHFQKRTHPREWNAACNYFIAKFLADLKLGSIPEEYLFSLNVSNRNEESLYQEFCERGLPGDDFVDMIIEPVQSNYWGRGFDWQTVFGAGLTRAVTNAVNVAAGREPLLGTQNKNDTPGQRAKAWFINSYPLLGALATNFEIIEDPLICQRLDISVAAIDVQNKQIFINPAAGLNGEECRFVMAHELLHAGLRHDTRCQGRDHYLWNVACDYVINSWLLEMGIGELPHVGVLHDPDLKNLSAESIYDQIVKDLRLYRKLSTLRGIGQCDILEPGKADWWTYGDGVGLDEFYRRCLSQGLVYHHEQNRGFLPAGLIEEIRALSYPPIPWDVELAKWFDHHFSPLIKVRSYARLSRRQSATPDIPRPRYVPDSNNEEGRTFGVVLDTSGSMDRELLGKALGAISSYSISHDVSLVRVVFCDAFAYDQGYLTPESLADRVQVKGRGGTVLQPGIDLLTTAEDFPKNGPLLIITDGYCDHLHIHREHAFLIPVGCRLPFIPKGQVFRIK</sequence>
<proteinExistence type="predicted"/>
<dbReference type="STRING" id="272123.Anacy_1199"/>
<reference evidence="3" key="1">
    <citation type="journal article" date="2013" name="Proc. Natl. Acad. Sci. U.S.A.">
        <title>Improving the coverage of the cyanobacterial phylum using diversity-driven genome sequencing.</title>
        <authorList>
            <person name="Shih P.M."/>
            <person name="Wu D."/>
            <person name="Latifi A."/>
            <person name="Axen S.D."/>
            <person name="Fewer D.P."/>
            <person name="Talla E."/>
            <person name="Calteau A."/>
            <person name="Cai F."/>
            <person name="Tandeau de Marsac N."/>
            <person name="Rippka R."/>
            <person name="Herdman M."/>
            <person name="Sivonen K."/>
            <person name="Coursin T."/>
            <person name="Laurent T."/>
            <person name="Goodwin L."/>
            <person name="Nolan M."/>
            <person name="Davenport K.W."/>
            <person name="Han C.S."/>
            <person name="Rubin E.M."/>
            <person name="Eisen J.A."/>
            <person name="Woyke T."/>
            <person name="Gugger M."/>
            <person name="Kerfeld C.A."/>
        </authorList>
    </citation>
    <scope>NUCLEOTIDE SEQUENCE [LARGE SCALE GENOMIC DNA]</scope>
    <source>
        <strain evidence="3">ATCC 27899 / PCC 7122</strain>
    </source>
</reference>
<dbReference type="Pfam" id="PF13203">
    <property type="entry name" value="DUF2201_N"/>
    <property type="match status" value="1"/>
</dbReference>